<dbReference type="SUPFAM" id="SSF50475">
    <property type="entry name" value="FMN-binding split barrel"/>
    <property type="match status" value="1"/>
</dbReference>
<dbReference type="InterPro" id="IPR012349">
    <property type="entry name" value="Split_barrel_FMN-bd"/>
</dbReference>
<reference evidence="4" key="2">
    <citation type="submission" date="2016-01" db="EMBL/GenBank/DDBJ databases">
        <title>Diatom-associated endosymboitic cyanobacterium lacks core nitrogen metabolism enzymes.</title>
        <authorList>
            <person name="Hilton J.A."/>
            <person name="Foster R.A."/>
            <person name="Tripp H.J."/>
            <person name="Carter B.J."/>
            <person name="Zehr J.P."/>
            <person name="Villareal T.A."/>
        </authorList>
    </citation>
    <scope>NUCLEOTIDE SEQUENCE [LARGE SCALE GENOMIC DNA]</scope>
    <source>
        <strain evidence="4">HH01</strain>
    </source>
</reference>
<dbReference type="STRING" id="1165094.RINTHH_18400"/>
<evidence type="ECO:0000313" key="3">
    <source>
        <dbReference type="EMBL" id="CCH67995.1"/>
    </source>
</evidence>
<dbReference type="PANTHER" id="PTHR35176:SF6">
    <property type="entry name" value="HEME OXYGENASE HI_0854-RELATED"/>
    <property type="match status" value="1"/>
</dbReference>
<reference evidence="3 4" key="1">
    <citation type="submission" date="2012-05" db="EMBL/GenBank/DDBJ databases">
        <authorList>
            <person name="Hilton J."/>
        </authorList>
    </citation>
    <scope>NUCLEOTIDE SEQUENCE [LARGE SCALE GENOMIC DNA]</scope>
    <source>
        <strain evidence="3 4">HH01</strain>
    </source>
</reference>
<dbReference type="InterPro" id="IPR011576">
    <property type="entry name" value="Pyridox_Oxase_N"/>
</dbReference>
<accession>M1X357</accession>
<keyword evidence="1" id="KW-0560">Oxidoreductase</keyword>
<dbReference type="InterPro" id="IPR014419">
    <property type="entry name" value="HutZ"/>
</dbReference>
<sequence>MNQLEITQLEYEKFPDKFVSLFIATVSKEGLPHASYIPFVMDKAKNTYIFVSGLSAHTHDLYHLPKASILFAEEDSQTAHIFARRRLVFECNTVLILRDTQEWFQITGDFEQRFGEIIRKIISLPDFRIFKLIPYTGKFITGFGAAYRICGDNLRQLIHVDPTKDN</sequence>
<protein>
    <submittedName>
        <fullName evidence="3">COG0748: Putative heme iron utilization protein</fullName>
    </submittedName>
</protein>
<dbReference type="InterPro" id="IPR052019">
    <property type="entry name" value="F420H2_bilvrd_red/Heme_oxyg"/>
</dbReference>
<name>M1X357_9NOST</name>
<gene>
    <name evidence="3" type="ORF">RINTHH_18400</name>
</gene>
<dbReference type="PANTHER" id="PTHR35176">
    <property type="entry name" value="HEME OXYGENASE HI_0854-RELATED"/>
    <property type="match status" value="1"/>
</dbReference>
<dbReference type="PIRSF" id="PIRSF004633">
    <property type="entry name" value="UCP_PLP_oxd"/>
    <property type="match status" value="1"/>
</dbReference>
<dbReference type="Pfam" id="PF01243">
    <property type="entry name" value="PNPOx_N"/>
    <property type="match status" value="1"/>
</dbReference>
<dbReference type="Proteomes" id="UP000053051">
    <property type="component" value="Unassembled WGS sequence"/>
</dbReference>
<dbReference type="AlphaFoldDB" id="M1X357"/>
<feature type="domain" description="Pyridoxamine 5'-phosphate oxidase N-terminal" evidence="2">
    <location>
        <begin position="10"/>
        <end position="135"/>
    </location>
</feature>
<proteinExistence type="predicted"/>
<dbReference type="GO" id="GO:0070967">
    <property type="term" value="F:coenzyme F420 binding"/>
    <property type="evidence" value="ECO:0007669"/>
    <property type="project" value="TreeGrafter"/>
</dbReference>
<dbReference type="GO" id="GO:0005829">
    <property type="term" value="C:cytosol"/>
    <property type="evidence" value="ECO:0007669"/>
    <property type="project" value="TreeGrafter"/>
</dbReference>
<keyword evidence="4" id="KW-1185">Reference proteome</keyword>
<organism evidence="3 4">
    <name type="scientific">Richelia intracellularis HH01</name>
    <dbReference type="NCBI Taxonomy" id="1165094"/>
    <lineage>
        <taxon>Bacteria</taxon>
        <taxon>Bacillati</taxon>
        <taxon>Cyanobacteriota</taxon>
        <taxon>Cyanophyceae</taxon>
        <taxon>Nostocales</taxon>
        <taxon>Nostocaceae</taxon>
        <taxon>Richelia</taxon>
    </lineage>
</organism>
<comment type="caution">
    <text evidence="3">The sequence shown here is derived from an EMBL/GenBank/DDBJ whole genome shotgun (WGS) entry which is preliminary data.</text>
</comment>
<dbReference type="EMBL" id="CAIY01000073">
    <property type="protein sequence ID" value="CCH67995.1"/>
    <property type="molecule type" value="Genomic_DNA"/>
</dbReference>
<dbReference type="OrthoDB" id="5345368at2"/>
<evidence type="ECO:0000256" key="1">
    <source>
        <dbReference type="ARBA" id="ARBA00023002"/>
    </source>
</evidence>
<evidence type="ECO:0000313" key="4">
    <source>
        <dbReference type="Proteomes" id="UP000053051"/>
    </source>
</evidence>
<dbReference type="GO" id="GO:0016627">
    <property type="term" value="F:oxidoreductase activity, acting on the CH-CH group of donors"/>
    <property type="evidence" value="ECO:0007669"/>
    <property type="project" value="TreeGrafter"/>
</dbReference>
<dbReference type="RefSeq" id="WP_008235226.1">
    <property type="nucleotide sequence ID" value="NZ_CAIY01000073.1"/>
</dbReference>
<dbReference type="Gene3D" id="2.30.110.10">
    <property type="entry name" value="Electron Transport, Fmn-binding Protein, Chain A"/>
    <property type="match status" value="1"/>
</dbReference>
<evidence type="ECO:0000259" key="2">
    <source>
        <dbReference type="Pfam" id="PF01243"/>
    </source>
</evidence>